<evidence type="ECO:0000313" key="4">
    <source>
        <dbReference type="Proteomes" id="UP000504630"/>
    </source>
</evidence>
<feature type="compositionally biased region" description="Basic and acidic residues" evidence="1">
    <location>
        <begin position="437"/>
        <end position="468"/>
    </location>
</feature>
<name>A0A6J2QTY0_COTGO</name>
<evidence type="ECO:0000256" key="2">
    <source>
        <dbReference type="SAM" id="Phobius"/>
    </source>
</evidence>
<feature type="transmembrane region" description="Helical" evidence="2">
    <location>
        <begin position="542"/>
        <end position="561"/>
    </location>
</feature>
<dbReference type="RefSeq" id="XP_029301414.1">
    <property type="nucleotide sequence ID" value="XM_029445554.1"/>
</dbReference>
<dbReference type="FunCoup" id="A0A6J2QTY0">
    <property type="interactions" value="494"/>
</dbReference>
<evidence type="ECO:0000256" key="1">
    <source>
        <dbReference type="SAM" id="MobiDB-lite"/>
    </source>
</evidence>
<dbReference type="Pfam" id="PF11303">
    <property type="entry name" value="DUF3105"/>
    <property type="match status" value="1"/>
</dbReference>
<evidence type="ECO:0000313" key="5">
    <source>
        <dbReference type="RefSeq" id="XP_029301414.1"/>
    </source>
</evidence>
<keyword evidence="4" id="KW-1185">Reference proteome</keyword>
<feature type="compositionally biased region" description="Basic and acidic residues" evidence="1">
    <location>
        <begin position="282"/>
        <end position="295"/>
    </location>
</feature>
<dbReference type="InParanoid" id="A0A6J2QTY0"/>
<feature type="chain" id="PRO_5027062339" evidence="3">
    <location>
        <begin position="28"/>
        <end position="623"/>
    </location>
</feature>
<protein>
    <submittedName>
        <fullName evidence="5">Uncharacterized protein tp53i13 isoform X1</fullName>
    </submittedName>
</protein>
<organism evidence="4 5">
    <name type="scientific">Cottoperca gobio</name>
    <name type="common">Frogmouth</name>
    <name type="synonym">Aphritis gobio</name>
    <dbReference type="NCBI Taxonomy" id="56716"/>
    <lineage>
        <taxon>Eukaryota</taxon>
        <taxon>Metazoa</taxon>
        <taxon>Chordata</taxon>
        <taxon>Craniata</taxon>
        <taxon>Vertebrata</taxon>
        <taxon>Euteleostomi</taxon>
        <taxon>Actinopterygii</taxon>
        <taxon>Neopterygii</taxon>
        <taxon>Teleostei</taxon>
        <taxon>Neoteleostei</taxon>
        <taxon>Acanthomorphata</taxon>
        <taxon>Eupercaria</taxon>
        <taxon>Perciformes</taxon>
        <taxon>Notothenioidei</taxon>
        <taxon>Bovichtidae</taxon>
        <taxon>Cottoperca</taxon>
    </lineage>
</organism>
<feature type="signal peptide" evidence="3">
    <location>
        <begin position="1"/>
        <end position="27"/>
    </location>
</feature>
<feature type="region of interest" description="Disordered" evidence="1">
    <location>
        <begin position="269"/>
        <end position="505"/>
    </location>
</feature>
<gene>
    <name evidence="5" type="primary">tp53i13</name>
</gene>
<proteinExistence type="predicted"/>
<dbReference type="OrthoDB" id="5960270at2759"/>
<feature type="compositionally biased region" description="Polar residues" evidence="1">
    <location>
        <begin position="339"/>
        <end position="351"/>
    </location>
</feature>
<keyword evidence="2" id="KW-0812">Transmembrane</keyword>
<dbReference type="Proteomes" id="UP000504630">
    <property type="component" value="Chromosome 13"/>
</dbReference>
<evidence type="ECO:0000256" key="3">
    <source>
        <dbReference type="SAM" id="SignalP"/>
    </source>
</evidence>
<feature type="compositionally biased region" description="Polar residues" evidence="1">
    <location>
        <begin position="296"/>
        <end position="305"/>
    </location>
</feature>
<dbReference type="PANTHER" id="PTHR34179">
    <property type="entry name" value="TUMOR PROTEIN P53-INDUCIBLE PROTEIN 13"/>
    <property type="match status" value="1"/>
</dbReference>
<dbReference type="AlphaFoldDB" id="A0A6J2QTY0"/>
<dbReference type="GO" id="GO:0005737">
    <property type="term" value="C:cytoplasm"/>
    <property type="evidence" value="ECO:0007669"/>
    <property type="project" value="TreeGrafter"/>
</dbReference>
<dbReference type="CTD" id="90313"/>
<sequence>MTMPSQTTSPPLTVTVLAALWVTLGRCGVSESPWPGCDNGKLSLDRDLPAVYWDCPGSVWPESTQRLPSVDTVYDPVPARQICMDTSISYNHTIPNSGAYRPVMAESGEYLYCPPQRWLHNLHHGATVLLYHPCAPHHERLLLSVLARSCLPDYIITSNPQLSEHMPIALVSWGHTLELSTVASSDICDWLETTASTGNEFDGVRQSRKYNLLLTWSAEQHRQQHAHPGRHSKMKESLKRCCEQTISSLLNGAMETELESNMKKESLKIITEEGKRRQKRAAIREKQEKAEDETTHQTNRTSISRTVDVKIYTSTLGPSADSPPGNKTLSDPPGPGEAPSQSNIQNTNQGLTPRPSTPLRSNMSKTTRRSYSLGFRAPESHKSRQTLQTAAQQPGPKHAEPRNPNPSVGLHVAPDGGNSERNDTARPKAVAFSSKQEGPDSAKHRDKDSVTHSLRVDVKERELEDKRTQSHTPPQHKSEKIGFVSKSQSPPQPNPQPSGYLSNSHECDGCKADEHCECNKESGASDAVVHKGLPMTPRTDEAVWAAAALGFLLILLTLSVLHTRLYRHWRTSPSLYWHDPQGDYDSVADVIRRRLRITNRRRKRGRRQECVLLPSSSSSDEHP</sequence>
<keyword evidence="2" id="KW-1133">Transmembrane helix</keyword>
<keyword evidence="3" id="KW-0732">Signal</keyword>
<dbReference type="InterPro" id="IPR021454">
    <property type="entry name" value="DUF3105"/>
</dbReference>
<dbReference type="PANTHER" id="PTHR34179:SF1">
    <property type="entry name" value="TUMOR PROTEIN P53-INDUCIBLE PROTEIN 13"/>
    <property type="match status" value="1"/>
</dbReference>
<keyword evidence="2" id="KW-0472">Membrane</keyword>
<dbReference type="GeneID" id="115017285"/>
<dbReference type="KEGG" id="cgob:115017285"/>
<reference evidence="5" key="1">
    <citation type="submission" date="2025-08" db="UniProtKB">
        <authorList>
            <consortium name="RefSeq"/>
        </authorList>
    </citation>
    <scope>IDENTIFICATION</scope>
</reference>
<accession>A0A6J2QTY0</accession>